<comment type="caution">
    <text evidence="1">The sequence shown here is derived from an EMBL/GenBank/DDBJ whole genome shotgun (WGS) entry which is preliminary data.</text>
</comment>
<sequence length="247" mass="28904">MTLLNKLMETCAILTQKVAHLEHDKVAQAVEITKIKQRVRKLERKGSSNHYGLKRLRKVGRIEEDVNAVKEVNAAEPTVFADKETTMTMAQTLIKMKAEKQRILDEQMAKRLQDEEVKQASVREIQEKEDLEKAKVLQQQYDQRKENINWNNMAGYKIQHFKGMTNDQVRPIFEREYNKVQTFLKSDRHKEPTRKTPAKETLLQESFKRLRVEVEVSSYHSTQQDTPTVDPTEISKEDVQNMLQIVP</sequence>
<organism evidence="1">
    <name type="scientific">Tanacetum cinerariifolium</name>
    <name type="common">Dalmatian daisy</name>
    <name type="synonym">Chrysanthemum cinerariifolium</name>
    <dbReference type="NCBI Taxonomy" id="118510"/>
    <lineage>
        <taxon>Eukaryota</taxon>
        <taxon>Viridiplantae</taxon>
        <taxon>Streptophyta</taxon>
        <taxon>Embryophyta</taxon>
        <taxon>Tracheophyta</taxon>
        <taxon>Spermatophyta</taxon>
        <taxon>Magnoliopsida</taxon>
        <taxon>eudicotyledons</taxon>
        <taxon>Gunneridae</taxon>
        <taxon>Pentapetalae</taxon>
        <taxon>asterids</taxon>
        <taxon>campanulids</taxon>
        <taxon>Asterales</taxon>
        <taxon>Asteraceae</taxon>
        <taxon>Asteroideae</taxon>
        <taxon>Anthemideae</taxon>
        <taxon>Anthemidinae</taxon>
        <taxon>Tanacetum</taxon>
    </lineage>
</organism>
<reference evidence="1" key="1">
    <citation type="journal article" date="2019" name="Sci. Rep.">
        <title>Draft genome of Tanacetum cinerariifolium, the natural source of mosquito coil.</title>
        <authorList>
            <person name="Yamashiro T."/>
            <person name="Shiraishi A."/>
            <person name="Satake H."/>
            <person name="Nakayama K."/>
        </authorList>
    </citation>
    <scope>NUCLEOTIDE SEQUENCE</scope>
</reference>
<proteinExistence type="predicted"/>
<protein>
    <recommendedName>
        <fullName evidence="2">Reverse transcriptase domain-containing protein</fullName>
    </recommendedName>
</protein>
<dbReference type="EMBL" id="BKCJ010463954">
    <property type="protein sequence ID" value="GFA66070.1"/>
    <property type="molecule type" value="Genomic_DNA"/>
</dbReference>
<name>A0A699K217_TANCI</name>
<dbReference type="AlphaFoldDB" id="A0A699K217"/>
<evidence type="ECO:0008006" key="2">
    <source>
        <dbReference type="Google" id="ProtNLM"/>
    </source>
</evidence>
<accession>A0A699K217</accession>
<evidence type="ECO:0000313" key="1">
    <source>
        <dbReference type="EMBL" id="GFA66070.1"/>
    </source>
</evidence>
<gene>
    <name evidence="1" type="ORF">Tci_638042</name>
</gene>